<dbReference type="Gene3D" id="2.60.40.3670">
    <property type="match status" value="1"/>
</dbReference>
<feature type="domain" description="VWFA" evidence="1">
    <location>
        <begin position="44"/>
        <end position="226"/>
    </location>
</feature>
<dbReference type="Gene3D" id="3.40.50.410">
    <property type="entry name" value="von Willebrand factor, type A domain"/>
    <property type="match status" value="1"/>
</dbReference>
<protein>
    <recommendedName>
        <fullName evidence="1">VWFA domain-containing protein</fullName>
    </recommendedName>
</protein>
<dbReference type="PANTHER" id="PTHR45737">
    <property type="entry name" value="VON WILLEBRAND FACTOR A DOMAIN-CONTAINING PROTEIN 5A"/>
    <property type="match status" value="1"/>
</dbReference>
<gene>
    <name evidence="2" type="ORF">SD37_25425</name>
</gene>
<dbReference type="SMART" id="SM00327">
    <property type="entry name" value="VWA"/>
    <property type="match status" value="1"/>
</dbReference>
<accession>A0A193C2I3</accession>
<dbReference type="AlphaFoldDB" id="A0A193C2I3"/>
<name>A0A193C2I3_AMYOR</name>
<evidence type="ECO:0000313" key="3">
    <source>
        <dbReference type="Proteomes" id="UP000093695"/>
    </source>
</evidence>
<dbReference type="CDD" id="cd00198">
    <property type="entry name" value="vWFA"/>
    <property type="match status" value="1"/>
</dbReference>
<keyword evidence="3" id="KW-1185">Reference proteome</keyword>
<organism evidence="2 3">
    <name type="scientific">Amycolatopsis orientalis</name>
    <name type="common">Nocardia orientalis</name>
    <dbReference type="NCBI Taxonomy" id="31958"/>
    <lineage>
        <taxon>Bacteria</taxon>
        <taxon>Bacillati</taxon>
        <taxon>Actinomycetota</taxon>
        <taxon>Actinomycetes</taxon>
        <taxon>Pseudonocardiales</taxon>
        <taxon>Pseudonocardiaceae</taxon>
        <taxon>Amycolatopsis</taxon>
    </lineage>
</organism>
<proteinExistence type="predicted"/>
<dbReference type="Pfam" id="PF13768">
    <property type="entry name" value="VWA_3"/>
    <property type="match status" value="1"/>
</dbReference>
<reference evidence="2 3" key="1">
    <citation type="journal article" date="2015" name="Genome Announc.">
        <title>Draft Genome Sequence of Norvancomycin-Producing Strain Amycolatopsis orientalis CPCC200066.</title>
        <authorList>
            <person name="Lei X."/>
            <person name="Yuan F."/>
            <person name="Shi Y."/>
            <person name="Li X."/>
            <person name="Wang L."/>
            <person name="Hong B."/>
        </authorList>
    </citation>
    <scope>NUCLEOTIDE SEQUENCE [LARGE SCALE GENOMIC DNA]</scope>
    <source>
        <strain evidence="2 3">B-37</strain>
    </source>
</reference>
<dbReference type="EMBL" id="CP016174">
    <property type="protein sequence ID" value="ANN18634.1"/>
    <property type="molecule type" value="Genomic_DNA"/>
</dbReference>
<dbReference type="InterPro" id="IPR036465">
    <property type="entry name" value="vWFA_dom_sf"/>
</dbReference>
<dbReference type="Proteomes" id="UP000093695">
    <property type="component" value="Chromosome"/>
</dbReference>
<dbReference type="eggNOG" id="COG2304">
    <property type="taxonomic scope" value="Bacteria"/>
</dbReference>
<dbReference type="Gene3D" id="1.20.120.1690">
    <property type="match status" value="1"/>
</dbReference>
<evidence type="ECO:0000259" key="1">
    <source>
        <dbReference type="PROSITE" id="PS50234"/>
    </source>
</evidence>
<evidence type="ECO:0000313" key="2">
    <source>
        <dbReference type="EMBL" id="ANN18634.1"/>
    </source>
</evidence>
<dbReference type="PANTHER" id="PTHR45737:SF6">
    <property type="entry name" value="VON WILLEBRAND FACTOR A DOMAIN-CONTAINING PROTEIN 5A"/>
    <property type="match status" value="1"/>
</dbReference>
<dbReference type="PROSITE" id="PS50234">
    <property type="entry name" value="VWFA"/>
    <property type="match status" value="1"/>
</dbReference>
<dbReference type="STRING" id="31958.SD37_25425"/>
<dbReference type="RefSeq" id="WP_044851237.1">
    <property type="nucleotide sequence ID" value="NZ_CP016174.1"/>
</dbReference>
<dbReference type="KEGG" id="aori:SD37_25425"/>
<dbReference type="InterPro" id="IPR002035">
    <property type="entry name" value="VWF_A"/>
</dbReference>
<sequence length="474" mass="50812">MSGEPSLGLEVHQNKFLAEGDRAMTAIVRVVSRGGEATVARTAAEVLMIDCSSSMRFPSTKIGEARRAAAAAIDVLPDGVRFAVIQGTDRAKTIYPAEDGLVTASARTRAEAHAAVEHLAAVGGTAMGTWLAKARDLFERVPGAVRHAILLTDGRNDSQTRSELMNVLTSCEGRFVCDARGIGDGWEPAELTQIGRVLRGNVDSVVEDDKLAEDFRQLIERAMTKVLPEVRLRVGTMPFSRLRSVKQVFPDEYDLTDRCREVAVREVELSLGSFASDETRDYQVILDLDPDLEPRHGQDRQLAWTELVPVPGATTEGDALAIEGRWTRDPVPPTLIHPMISKYAAQADLAEALTAGGDAYAAGDQAGAERHWGRAAVLAAKAEDEDTLGRLTGVVEIVDAEKGVVRLRADATRSHALHVVIPSRVSEIAPAQEDRPVSEPAEAPPVVCAVCSGLSPAGANFCVGCGRPFDEAVS</sequence>
<dbReference type="SUPFAM" id="SSF53300">
    <property type="entry name" value="vWA-like"/>
    <property type="match status" value="1"/>
</dbReference>